<organism evidence="3 4">
    <name type="scientific">Paeniglutamicibacter cryotolerans</name>
    <dbReference type="NCBI Taxonomy" id="670079"/>
    <lineage>
        <taxon>Bacteria</taxon>
        <taxon>Bacillati</taxon>
        <taxon>Actinomycetota</taxon>
        <taxon>Actinomycetes</taxon>
        <taxon>Micrococcales</taxon>
        <taxon>Micrococcaceae</taxon>
        <taxon>Paeniglutamicibacter</taxon>
    </lineage>
</organism>
<keyword evidence="4" id="KW-1185">Reference proteome</keyword>
<dbReference type="SUPFAM" id="SSF53098">
    <property type="entry name" value="Ribonuclease H-like"/>
    <property type="match status" value="1"/>
</dbReference>
<proteinExistence type="predicted"/>
<sequence length="481" mass="52460">MASLRGKKKTPKTGKKRQRARRVRIGTPDPRLTPSAGIEALREADRVLGLKDSLEAGIGAVKQRNRGLSGGELLLSMASAQLAGEDFFVGLDRRRRDVAGQELEPVPTPPSTTAYGIAKRFGPHQLAGIEAGVASINTTMLGLLSLPRRSSLLKVATIDGDATDIEVYGRSKEKAAHAYTGALTLRSHIGFWAEAGIPLAAELMGGTEDPRANAVDILDRSIAGLPEGVQQIRCRWDAGYFAGNLAKACLERNVEFAIGAKRTGKVMAAAAGLGRYTWIPTIGMENTEIAVIDYLPGNWPKDENITCIARRTRVAAGKIPTARARKRRTISKHQLALALEGRIDEVDSYSFILTNMDLSTEEKLAEVEFWYRHRTDIEELNKNAKHGTAMRHLPSSSFSANSVWMWAGLLGCAISAWIQEITGSDHGNGRGRRTVKTIRRELFAIPGRITRGAGITYLRLPPGENLLTRVLPKLQELPSPH</sequence>
<evidence type="ECO:0000256" key="1">
    <source>
        <dbReference type="SAM" id="MobiDB-lite"/>
    </source>
</evidence>
<dbReference type="InterPro" id="IPR012337">
    <property type="entry name" value="RNaseH-like_sf"/>
</dbReference>
<evidence type="ECO:0000313" key="3">
    <source>
        <dbReference type="EMBL" id="MBB2997223.1"/>
    </source>
</evidence>
<reference evidence="3 4" key="1">
    <citation type="submission" date="2020-08" db="EMBL/GenBank/DDBJ databases">
        <title>Sequencing the genomes of 1000 actinobacteria strains.</title>
        <authorList>
            <person name="Klenk H.-P."/>
        </authorList>
    </citation>
    <scope>NUCLEOTIDE SEQUENCE [LARGE SCALE GENOMIC DNA]</scope>
    <source>
        <strain evidence="3 4">DSM 22826</strain>
    </source>
</reference>
<accession>A0A839QNP3</accession>
<dbReference type="AlphaFoldDB" id="A0A839QNP3"/>
<dbReference type="NCBIfam" id="NF033539">
    <property type="entry name" value="transpos_IS1380"/>
    <property type="match status" value="1"/>
</dbReference>
<dbReference type="RefSeq" id="WP_183512772.1">
    <property type="nucleotide sequence ID" value="NZ_JACHVS010000002.1"/>
</dbReference>
<evidence type="ECO:0000259" key="2">
    <source>
        <dbReference type="Pfam" id="PF13701"/>
    </source>
</evidence>
<dbReference type="InterPro" id="IPR047960">
    <property type="entry name" value="Transpos_IS1380"/>
</dbReference>
<feature type="compositionally biased region" description="Basic residues" evidence="1">
    <location>
        <begin position="1"/>
        <end position="24"/>
    </location>
</feature>
<dbReference type="EMBL" id="JACHVS010000002">
    <property type="protein sequence ID" value="MBB2997223.1"/>
    <property type="molecule type" value="Genomic_DNA"/>
</dbReference>
<dbReference type="Proteomes" id="UP000523000">
    <property type="component" value="Unassembled WGS sequence"/>
</dbReference>
<dbReference type="Pfam" id="PF13701">
    <property type="entry name" value="DDE_Tnp_1_4"/>
    <property type="match status" value="1"/>
</dbReference>
<protein>
    <recommendedName>
        <fullName evidence="2">Transposase DDE domain-containing protein</fullName>
    </recommendedName>
</protein>
<feature type="domain" description="Transposase DDE" evidence="2">
    <location>
        <begin position="19"/>
        <end position="478"/>
    </location>
</feature>
<comment type="caution">
    <text evidence="3">The sequence shown here is derived from an EMBL/GenBank/DDBJ whole genome shotgun (WGS) entry which is preliminary data.</text>
</comment>
<dbReference type="InterPro" id="IPR025668">
    <property type="entry name" value="Tnp_DDE_dom"/>
</dbReference>
<gene>
    <name evidence="3" type="ORF">E9229_003470</name>
</gene>
<feature type="region of interest" description="Disordered" evidence="1">
    <location>
        <begin position="1"/>
        <end position="34"/>
    </location>
</feature>
<evidence type="ECO:0000313" key="4">
    <source>
        <dbReference type="Proteomes" id="UP000523000"/>
    </source>
</evidence>
<name>A0A839QNP3_9MICC</name>